<dbReference type="GO" id="GO:0005829">
    <property type="term" value="C:cytosol"/>
    <property type="evidence" value="ECO:0007669"/>
    <property type="project" value="TreeGrafter"/>
</dbReference>
<dbReference type="EMBL" id="JAAITT010000060">
    <property type="protein sequence ID" value="NSJ52168.1"/>
    <property type="molecule type" value="Genomic_DNA"/>
</dbReference>
<dbReference type="Gene3D" id="1.10.260.40">
    <property type="entry name" value="lambda repressor-like DNA-binding domains"/>
    <property type="match status" value="1"/>
</dbReference>
<keyword evidence="5" id="KW-1185">Reference proteome</keyword>
<dbReference type="PANTHER" id="PTHR46797:SF1">
    <property type="entry name" value="METHYLPHOSPHONATE SYNTHASE"/>
    <property type="match status" value="1"/>
</dbReference>
<proteinExistence type="predicted"/>
<dbReference type="Proteomes" id="UP001299608">
    <property type="component" value="Unassembled WGS sequence"/>
</dbReference>
<reference evidence="3" key="3">
    <citation type="submission" date="2022-01" db="EMBL/GenBank/DDBJ databases">
        <title>Collection of gut derived symbiotic bacterial strains cultured from healthy donors.</title>
        <authorList>
            <person name="Lin H."/>
            <person name="Kohout C."/>
            <person name="Waligurski E."/>
            <person name="Pamer E.G."/>
        </authorList>
    </citation>
    <scope>NUCLEOTIDE SEQUENCE</scope>
    <source>
        <strain evidence="3">DFI.6.55</strain>
    </source>
</reference>
<reference evidence="4" key="2">
    <citation type="submission" date="2020-02" db="EMBL/GenBank/DDBJ databases">
        <authorList>
            <person name="Littmann E."/>
            <person name="Sorbara M."/>
        </authorList>
    </citation>
    <scope>NUCLEOTIDE SEQUENCE</scope>
    <source>
        <strain evidence="4">MSK.1.17</strain>
    </source>
</reference>
<evidence type="ECO:0000256" key="1">
    <source>
        <dbReference type="ARBA" id="ARBA00023125"/>
    </source>
</evidence>
<dbReference type="AlphaFoldDB" id="A0AAW5BZP6"/>
<evidence type="ECO:0000313" key="5">
    <source>
        <dbReference type="Proteomes" id="UP000669239"/>
    </source>
</evidence>
<keyword evidence="1" id="KW-0238">DNA-binding</keyword>
<dbReference type="PROSITE" id="PS50943">
    <property type="entry name" value="HTH_CROC1"/>
    <property type="match status" value="1"/>
</dbReference>
<dbReference type="Proteomes" id="UP000669239">
    <property type="component" value="Unassembled WGS sequence"/>
</dbReference>
<dbReference type="SUPFAM" id="SSF47413">
    <property type="entry name" value="lambda repressor-like DNA-binding domains"/>
    <property type="match status" value="1"/>
</dbReference>
<dbReference type="EMBL" id="JAKNGE010000043">
    <property type="protein sequence ID" value="MCG4748788.1"/>
    <property type="molecule type" value="Genomic_DNA"/>
</dbReference>
<gene>
    <name evidence="4" type="ORF">G5B36_26300</name>
    <name evidence="3" type="ORF">L0N08_25565</name>
</gene>
<dbReference type="PANTHER" id="PTHR46797">
    <property type="entry name" value="HTH-TYPE TRANSCRIPTIONAL REGULATOR"/>
    <property type="match status" value="1"/>
</dbReference>
<comment type="caution">
    <text evidence="3">The sequence shown here is derived from an EMBL/GenBank/DDBJ whole genome shotgun (WGS) entry which is preliminary data.</text>
</comment>
<dbReference type="RefSeq" id="WP_165642437.1">
    <property type="nucleotide sequence ID" value="NZ_JAAITT010000060.1"/>
</dbReference>
<accession>A0AAW5BZP6</accession>
<reference evidence="4 5" key="1">
    <citation type="journal article" date="2020" name="Cell Host Microbe">
        <title>Functional and Genomic Variation between Human-Derived Isolates of Lachnospiraceae Reveals Inter- and Intra-Species Diversity.</title>
        <authorList>
            <person name="Sorbara M.T."/>
            <person name="Littmann E.R."/>
            <person name="Fontana E."/>
            <person name="Moody T.U."/>
            <person name="Kohout C.E."/>
            <person name="Gjonbalaj M."/>
            <person name="Eaton V."/>
            <person name="Seok R."/>
            <person name="Leiner I.M."/>
            <person name="Pamer E.G."/>
        </authorList>
    </citation>
    <scope>NUCLEOTIDE SEQUENCE [LARGE SCALE GENOMIC DNA]</scope>
    <source>
        <strain evidence="4 5">MSK.1.17</strain>
    </source>
</reference>
<evidence type="ECO:0000313" key="6">
    <source>
        <dbReference type="Proteomes" id="UP001299608"/>
    </source>
</evidence>
<dbReference type="InterPro" id="IPR001387">
    <property type="entry name" value="Cro/C1-type_HTH"/>
</dbReference>
<protein>
    <submittedName>
        <fullName evidence="3">Helix-turn-helix domain-containing protein</fullName>
    </submittedName>
    <submittedName>
        <fullName evidence="4">Helix-turn-helix transcriptional regulator</fullName>
    </submittedName>
</protein>
<dbReference type="GO" id="GO:0003700">
    <property type="term" value="F:DNA-binding transcription factor activity"/>
    <property type="evidence" value="ECO:0007669"/>
    <property type="project" value="TreeGrafter"/>
</dbReference>
<dbReference type="Pfam" id="PF01381">
    <property type="entry name" value="HTH_3"/>
    <property type="match status" value="1"/>
</dbReference>
<feature type="domain" description="HTH cro/C1-type" evidence="2">
    <location>
        <begin position="7"/>
        <end position="61"/>
    </location>
</feature>
<dbReference type="InterPro" id="IPR050807">
    <property type="entry name" value="TransReg_Diox_bact_type"/>
</dbReference>
<dbReference type="GO" id="GO:0003677">
    <property type="term" value="F:DNA binding"/>
    <property type="evidence" value="ECO:0007669"/>
    <property type="project" value="UniProtKB-KW"/>
</dbReference>
<name>A0AAW5BZP6_9FIRM</name>
<evidence type="ECO:0000313" key="3">
    <source>
        <dbReference type="EMBL" id="MCG4748788.1"/>
    </source>
</evidence>
<organism evidence="3 6">
    <name type="scientific">Enterocloster aldenensis</name>
    <dbReference type="NCBI Taxonomy" id="358742"/>
    <lineage>
        <taxon>Bacteria</taxon>
        <taxon>Bacillati</taxon>
        <taxon>Bacillota</taxon>
        <taxon>Clostridia</taxon>
        <taxon>Lachnospirales</taxon>
        <taxon>Lachnospiraceae</taxon>
        <taxon>Enterocloster</taxon>
    </lineage>
</organism>
<dbReference type="SMART" id="SM00530">
    <property type="entry name" value="HTH_XRE"/>
    <property type="match status" value="1"/>
</dbReference>
<sequence length="163" mass="18715">MTRGERIKEIRKSYNLTLEKFGERIGMKKSSVSQLENGINSVTEQTLKSICREFNVSEEWLRTGNGEMFIQLSQEDEAAHIVQDMLGSNTGSFYNIILEIAKSYKKLSPTSQKALDELADNLLSSLADEERFMTIEDYKNECPKTLEELERLYPPVEKKPKVI</sequence>
<dbReference type="CDD" id="cd00093">
    <property type="entry name" value="HTH_XRE"/>
    <property type="match status" value="1"/>
</dbReference>
<evidence type="ECO:0000313" key="4">
    <source>
        <dbReference type="EMBL" id="NSJ52168.1"/>
    </source>
</evidence>
<evidence type="ECO:0000259" key="2">
    <source>
        <dbReference type="PROSITE" id="PS50943"/>
    </source>
</evidence>
<dbReference type="InterPro" id="IPR010982">
    <property type="entry name" value="Lambda_DNA-bd_dom_sf"/>
</dbReference>